<keyword evidence="2" id="KW-0472">Membrane</keyword>
<feature type="transmembrane region" description="Helical" evidence="2">
    <location>
        <begin position="129"/>
        <end position="151"/>
    </location>
</feature>
<dbReference type="OrthoDB" id="814916at2759"/>
<organism evidence="3 4">
    <name type="scientific">Salix dunnii</name>
    <dbReference type="NCBI Taxonomy" id="1413687"/>
    <lineage>
        <taxon>Eukaryota</taxon>
        <taxon>Viridiplantae</taxon>
        <taxon>Streptophyta</taxon>
        <taxon>Embryophyta</taxon>
        <taxon>Tracheophyta</taxon>
        <taxon>Spermatophyta</taxon>
        <taxon>Magnoliopsida</taxon>
        <taxon>eudicotyledons</taxon>
        <taxon>Gunneridae</taxon>
        <taxon>Pentapetalae</taxon>
        <taxon>rosids</taxon>
        <taxon>fabids</taxon>
        <taxon>Malpighiales</taxon>
        <taxon>Salicaceae</taxon>
        <taxon>Saliceae</taxon>
        <taxon>Salix</taxon>
    </lineage>
</organism>
<dbReference type="AlphaFoldDB" id="A0A835MP63"/>
<dbReference type="EMBL" id="JADGMS010000016">
    <property type="protein sequence ID" value="KAF9664538.1"/>
    <property type="molecule type" value="Genomic_DNA"/>
</dbReference>
<proteinExistence type="predicted"/>
<dbReference type="Gene3D" id="3.80.10.10">
    <property type="entry name" value="Ribonuclease Inhibitor"/>
    <property type="match status" value="1"/>
</dbReference>
<evidence type="ECO:0000256" key="2">
    <source>
        <dbReference type="SAM" id="Phobius"/>
    </source>
</evidence>
<dbReference type="InterPro" id="IPR032675">
    <property type="entry name" value="LRR_dom_sf"/>
</dbReference>
<keyword evidence="2" id="KW-1133">Transmembrane helix</keyword>
<sequence>MRDMLRNHMNETTIFEKFFLGLIRNGFWEISRILIFKVAEKLRGLTLDMHALMKDNCTKVVYADSLVRRKHNLYQQRRLPTFLSRERFSEFFSKEQVQAGQTNGCSNLDGLNMELDHHQGRRMLRSDGIFASISYISSLPLKLFVPSMFLARKYSRFTSFSLPHSLTELSLNGTPIRLLPENIKDLSMLRSLVLERCKMLQRLPELPSNLVALDVSFCDSLQGLAKLFPFTRACDCDQLVQFQDLIKQELIQKADMHMFRIMEMVSVQMQPRTNCQRSFYALMEQIQLRNNLFHVLVYIEGNEMLRFYDEEGEECLDHNEFGEHLSCKVSTPAGHRICGFNIFTWFSSKSELNTVTDPFILEIKNNTKGRSLAFYCFGFLLDLWVERGWLWISHCRFEVDDLEFDDGDEVSVSVFIDDQRVQIKRIGVRILHEEEGSKNDSKRMTRSGKRSRGSELGLSRCKPLKAWISTYATMAGCLRCLYEEKDEKRCCGHAFPLWLRLSPS</sequence>
<keyword evidence="2" id="KW-0812">Transmembrane</keyword>
<dbReference type="Proteomes" id="UP000657918">
    <property type="component" value="Chromosome 16"/>
</dbReference>
<evidence type="ECO:0000313" key="3">
    <source>
        <dbReference type="EMBL" id="KAF9664538.1"/>
    </source>
</evidence>
<evidence type="ECO:0000313" key="4">
    <source>
        <dbReference type="Proteomes" id="UP000657918"/>
    </source>
</evidence>
<protein>
    <submittedName>
        <fullName evidence="3">Uncharacterized protein</fullName>
    </submittedName>
</protein>
<feature type="region of interest" description="Disordered" evidence="1">
    <location>
        <begin position="436"/>
        <end position="456"/>
    </location>
</feature>
<evidence type="ECO:0000256" key="1">
    <source>
        <dbReference type="SAM" id="MobiDB-lite"/>
    </source>
</evidence>
<reference evidence="3 4" key="1">
    <citation type="submission" date="2020-10" db="EMBL/GenBank/DDBJ databases">
        <title>Plant Genome Project.</title>
        <authorList>
            <person name="Zhang R.-G."/>
        </authorList>
    </citation>
    <scope>NUCLEOTIDE SEQUENCE [LARGE SCALE GENOMIC DNA]</scope>
    <source>
        <strain evidence="3">FAFU-HL-1</strain>
        <tissue evidence="3">Leaf</tissue>
    </source>
</reference>
<name>A0A835MP63_9ROSI</name>
<gene>
    <name evidence="3" type="ORF">SADUNF_Sadunf16G0029100</name>
</gene>
<accession>A0A835MP63</accession>
<comment type="caution">
    <text evidence="3">The sequence shown here is derived from an EMBL/GenBank/DDBJ whole genome shotgun (WGS) entry which is preliminary data.</text>
</comment>
<keyword evidence="4" id="KW-1185">Reference proteome</keyword>
<dbReference type="SUPFAM" id="SSF52058">
    <property type="entry name" value="L domain-like"/>
    <property type="match status" value="1"/>
</dbReference>